<protein>
    <recommendedName>
        <fullName evidence="3">thioredoxin-dependent peroxiredoxin</fullName>
        <ecNumber evidence="3">1.11.1.24</ecNumber>
    </recommendedName>
    <alternativeName>
        <fullName evidence="9">Thioredoxin peroxidase</fullName>
    </alternativeName>
</protein>
<evidence type="ECO:0000256" key="1">
    <source>
        <dbReference type="ARBA" id="ARBA00003330"/>
    </source>
</evidence>
<evidence type="ECO:0000256" key="9">
    <source>
        <dbReference type="ARBA" id="ARBA00032824"/>
    </source>
</evidence>
<dbReference type="KEGG" id="dsc:ABOD76_14550"/>
<dbReference type="AlphaFoldDB" id="A0AAU7U873"/>
<evidence type="ECO:0000256" key="7">
    <source>
        <dbReference type="ARBA" id="ARBA00023157"/>
    </source>
</evidence>
<reference evidence="14" key="1">
    <citation type="submission" date="2024-06" db="EMBL/GenBank/DDBJ databases">
        <title>Draft Genome Sequence of Deinococcus sonorensis Type Strain KR-87, a Biofilm Producing Representative of the Genus Deinococcus.</title>
        <authorList>
            <person name="Boren L.S."/>
            <person name="Grosso R.A."/>
            <person name="Hugenberg-Cox A.N."/>
            <person name="Hill J.T.E."/>
            <person name="Albert C.M."/>
            <person name="Tuohy J.M."/>
        </authorList>
    </citation>
    <scope>NUCLEOTIDE SEQUENCE</scope>
    <source>
        <strain evidence="14">KR-87</strain>
    </source>
</reference>
<feature type="domain" description="Thioredoxin" evidence="13">
    <location>
        <begin position="3"/>
        <end position="150"/>
    </location>
</feature>
<dbReference type="GO" id="GO:0008379">
    <property type="term" value="F:thioredoxin peroxidase activity"/>
    <property type="evidence" value="ECO:0007669"/>
    <property type="project" value="TreeGrafter"/>
</dbReference>
<evidence type="ECO:0000256" key="11">
    <source>
        <dbReference type="ARBA" id="ARBA00049091"/>
    </source>
</evidence>
<keyword evidence="4 14" id="KW-0575">Peroxidase</keyword>
<dbReference type="PIRSF" id="PIRSF000239">
    <property type="entry name" value="AHPC"/>
    <property type="match status" value="1"/>
</dbReference>
<sequence length="159" mass="17993">MTPRTGSAAPLFEARSDDGRLIRLADLRGRWVVLYFYPRALTPGCSLEARQFEQALPQFQQLGAEVIGVSSDTEARQAQFRDRCGLSFPLLPDSDQRIVRLYGVQRWWPPLARRQTFVIDPAGLVAHCWRSVDPARHAGEVLTWLQHARQPAWVQPSGS</sequence>
<dbReference type="RefSeq" id="WP_350242695.1">
    <property type="nucleotide sequence ID" value="NZ_CP158299.1"/>
</dbReference>
<comment type="catalytic activity">
    <reaction evidence="11">
        <text>a hydroperoxide + [thioredoxin]-dithiol = an alcohol + [thioredoxin]-disulfide + H2O</text>
        <dbReference type="Rhea" id="RHEA:62620"/>
        <dbReference type="Rhea" id="RHEA-COMP:10698"/>
        <dbReference type="Rhea" id="RHEA-COMP:10700"/>
        <dbReference type="ChEBI" id="CHEBI:15377"/>
        <dbReference type="ChEBI" id="CHEBI:29950"/>
        <dbReference type="ChEBI" id="CHEBI:30879"/>
        <dbReference type="ChEBI" id="CHEBI:35924"/>
        <dbReference type="ChEBI" id="CHEBI:50058"/>
        <dbReference type="EC" id="1.11.1.24"/>
    </reaction>
</comment>
<keyword evidence="5" id="KW-0049">Antioxidant</keyword>
<dbReference type="InterPro" id="IPR000866">
    <property type="entry name" value="AhpC/TSA"/>
</dbReference>
<comment type="similarity">
    <text evidence="10">Belongs to the peroxiredoxin family. BCP/PrxQ subfamily.</text>
</comment>
<dbReference type="PANTHER" id="PTHR42801:SF4">
    <property type="entry name" value="AHPC_TSA FAMILY PROTEIN"/>
    <property type="match status" value="1"/>
</dbReference>
<name>A0AAU7U873_9DEIO</name>
<dbReference type="PROSITE" id="PS51352">
    <property type="entry name" value="THIOREDOXIN_2"/>
    <property type="match status" value="1"/>
</dbReference>
<evidence type="ECO:0000256" key="6">
    <source>
        <dbReference type="ARBA" id="ARBA00023002"/>
    </source>
</evidence>
<evidence type="ECO:0000256" key="10">
    <source>
        <dbReference type="ARBA" id="ARBA00038489"/>
    </source>
</evidence>
<comment type="function">
    <text evidence="1">Thiol-specific peroxidase that catalyzes the reduction of hydrogen peroxide and organic hydroperoxides to water and alcohols, respectively. Plays a role in cell protection against oxidative stress by detoxifying peroxides and as sensor of hydrogen peroxide-mediated signaling events.</text>
</comment>
<keyword evidence="6 14" id="KW-0560">Oxidoreductase</keyword>
<evidence type="ECO:0000256" key="5">
    <source>
        <dbReference type="ARBA" id="ARBA00022862"/>
    </source>
</evidence>
<dbReference type="Pfam" id="PF00578">
    <property type="entry name" value="AhpC-TSA"/>
    <property type="match status" value="1"/>
</dbReference>
<dbReference type="PANTHER" id="PTHR42801">
    <property type="entry name" value="THIOREDOXIN-DEPENDENT PEROXIDE REDUCTASE"/>
    <property type="match status" value="1"/>
</dbReference>
<dbReference type="FunFam" id="3.40.30.10:FF:000007">
    <property type="entry name" value="Thioredoxin-dependent thiol peroxidase"/>
    <property type="match status" value="1"/>
</dbReference>
<evidence type="ECO:0000256" key="3">
    <source>
        <dbReference type="ARBA" id="ARBA00013017"/>
    </source>
</evidence>
<evidence type="ECO:0000256" key="12">
    <source>
        <dbReference type="PIRSR" id="PIRSR000239-1"/>
    </source>
</evidence>
<dbReference type="Gene3D" id="3.40.30.10">
    <property type="entry name" value="Glutaredoxin"/>
    <property type="match status" value="1"/>
</dbReference>
<accession>A0AAU7U873</accession>
<dbReference type="InterPro" id="IPR024706">
    <property type="entry name" value="Peroxiredoxin_AhpC-typ"/>
</dbReference>
<evidence type="ECO:0000256" key="2">
    <source>
        <dbReference type="ARBA" id="ARBA00011245"/>
    </source>
</evidence>
<gene>
    <name evidence="14" type="ORF">ABOD76_14550</name>
</gene>
<dbReference type="EMBL" id="CP158299">
    <property type="protein sequence ID" value="XBV84658.1"/>
    <property type="molecule type" value="Genomic_DNA"/>
</dbReference>
<dbReference type="SUPFAM" id="SSF52833">
    <property type="entry name" value="Thioredoxin-like"/>
    <property type="match status" value="1"/>
</dbReference>
<organism evidence="14">
    <name type="scientific">Deinococcus sonorensis KR-87</name>
    <dbReference type="NCBI Taxonomy" id="694439"/>
    <lineage>
        <taxon>Bacteria</taxon>
        <taxon>Thermotogati</taxon>
        <taxon>Deinococcota</taxon>
        <taxon>Deinococci</taxon>
        <taxon>Deinococcales</taxon>
        <taxon>Deinococcaceae</taxon>
        <taxon>Deinococcus</taxon>
    </lineage>
</organism>
<evidence type="ECO:0000256" key="4">
    <source>
        <dbReference type="ARBA" id="ARBA00022559"/>
    </source>
</evidence>
<dbReference type="EC" id="1.11.1.24" evidence="3"/>
<dbReference type="CDD" id="cd03017">
    <property type="entry name" value="PRX_BCP"/>
    <property type="match status" value="1"/>
</dbReference>
<evidence type="ECO:0000259" key="13">
    <source>
        <dbReference type="PROSITE" id="PS51352"/>
    </source>
</evidence>
<dbReference type="GO" id="GO:0005737">
    <property type="term" value="C:cytoplasm"/>
    <property type="evidence" value="ECO:0007669"/>
    <property type="project" value="TreeGrafter"/>
</dbReference>
<keyword evidence="7" id="KW-1015">Disulfide bond</keyword>
<dbReference type="GO" id="GO:0034599">
    <property type="term" value="P:cellular response to oxidative stress"/>
    <property type="evidence" value="ECO:0007669"/>
    <property type="project" value="TreeGrafter"/>
</dbReference>
<dbReference type="InterPro" id="IPR013766">
    <property type="entry name" value="Thioredoxin_domain"/>
</dbReference>
<feature type="active site" description="Cysteine sulfenic acid (-SOH) intermediate; for peroxidase activity" evidence="12">
    <location>
        <position position="45"/>
    </location>
</feature>
<dbReference type="GO" id="GO:0045454">
    <property type="term" value="P:cell redox homeostasis"/>
    <property type="evidence" value="ECO:0007669"/>
    <property type="project" value="TreeGrafter"/>
</dbReference>
<dbReference type="InterPro" id="IPR036249">
    <property type="entry name" value="Thioredoxin-like_sf"/>
</dbReference>
<keyword evidence="8" id="KW-0676">Redox-active center</keyword>
<evidence type="ECO:0000313" key="14">
    <source>
        <dbReference type="EMBL" id="XBV84658.1"/>
    </source>
</evidence>
<proteinExistence type="inferred from homology"/>
<evidence type="ECO:0000256" key="8">
    <source>
        <dbReference type="ARBA" id="ARBA00023284"/>
    </source>
</evidence>
<comment type="subunit">
    <text evidence="2">Monomer.</text>
</comment>
<dbReference type="InterPro" id="IPR050924">
    <property type="entry name" value="Peroxiredoxin_BCP/PrxQ"/>
</dbReference>